<dbReference type="InterPro" id="IPR037024">
    <property type="entry name" value="NiFe_Hase_small_N_sf"/>
</dbReference>
<evidence type="ECO:0000256" key="2">
    <source>
        <dbReference type="ARBA" id="ARBA00004196"/>
    </source>
</evidence>
<dbReference type="GO" id="GO:0009375">
    <property type="term" value="C:ferredoxin hydrogenase complex"/>
    <property type="evidence" value="ECO:0007669"/>
    <property type="project" value="InterPro"/>
</dbReference>
<evidence type="ECO:0000259" key="13">
    <source>
        <dbReference type="Pfam" id="PF14720"/>
    </source>
</evidence>
<feature type="domain" description="NADH:ubiquinone oxidoreductase-like 20kDa subunit" evidence="12">
    <location>
        <begin position="11"/>
        <end position="148"/>
    </location>
</feature>
<keyword evidence="9 11" id="KW-0408">Iron</keyword>
<dbReference type="RefSeq" id="WP_025306144.1">
    <property type="nucleotide sequence ID" value="NZ_CP007028.1"/>
</dbReference>
<dbReference type="HOGENOM" id="CLU_046107_1_0_0"/>
<organism evidence="15">
    <name type="scientific">Thermocrinis ruber</name>
    <dbReference type="NCBI Taxonomy" id="75906"/>
    <lineage>
        <taxon>Bacteria</taxon>
        <taxon>Pseudomonadati</taxon>
        <taxon>Aquificota</taxon>
        <taxon>Aquificia</taxon>
        <taxon>Aquificales</taxon>
        <taxon>Aquificaceae</taxon>
        <taxon>Thermocrinis</taxon>
    </lineage>
</organism>
<dbReference type="InterPro" id="IPR006137">
    <property type="entry name" value="NADH_UbQ_OxRdtase-like_20kDa"/>
</dbReference>
<evidence type="ECO:0000256" key="9">
    <source>
        <dbReference type="ARBA" id="ARBA00023004"/>
    </source>
</evidence>
<evidence type="ECO:0000259" key="12">
    <source>
        <dbReference type="Pfam" id="PF01058"/>
    </source>
</evidence>
<dbReference type="InterPro" id="IPR037148">
    <property type="entry name" value="NiFe-Hase_small_C_sf"/>
</dbReference>
<dbReference type="PANTHER" id="PTHR30013">
    <property type="entry name" value="NIFE / NIFESE HYDROGENASE SMALL SUBUNIT FAMILY MEMBER"/>
    <property type="match status" value="1"/>
</dbReference>
<keyword evidence="11" id="KW-0003">3Fe-4S</keyword>
<dbReference type="STRING" id="75906.THERU_04895"/>
<evidence type="ECO:0000256" key="6">
    <source>
        <dbReference type="ARBA" id="ARBA00022723"/>
    </source>
</evidence>
<evidence type="ECO:0000256" key="5">
    <source>
        <dbReference type="ARBA" id="ARBA00022485"/>
    </source>
</evidence>
<dbReference type="EMBL" id="CP007028">
    <property type="protein sequence ID" value="AHE96114.1"/>
    <property type="molecule type" value="Genomic_DNA"/>
</dbReference>
<name>W0DC35_9AQUI</name>
<evidence type="ECO:0000256" key="1">
    <source>
        <dbReference type="ARBA" id="ARBA00001966"/>
    </source>
</evidence>
<dbReference type="Gene3D" id="4.10.480.10">
    <property type="entry name" value="Cytochrome-c3 hydrogenase, C-terminal domain"/>
    <property type="match status" value="1"/>
</dbReference>
<dbReference type="OrthoDB" id="9766729at2"/>
<dbReference type="InterPro" id="IPR027394">
    <property type="entry name" value="Cytochrome-c3_hydrogenase_C"/>
</dbReference>
<dbReference type="GO" id="GO:0044569">
    <property type="term" value="C:[Ni-Fe] hydrogenase complex"/>
    <property type="evidence" value="ECO:0007669"/>
    <property type="project" value="TreeGrafter"/>
</dbReference>
<dbReference type="GO" id="GO:0016020">
    <property type="term" value="C:membrane"/>
    <property type="evidence" value="ECO:0007669"/>
    <property type="project" value="TreeGrafter"/>
</dbReference>
<feature type="binding site" evidence="11">
    <location>
        <position position="175"/>
    </location>
    <ligand>
        <name>[4Fe-4S] cluster</name>
        <dbReference type="ChEBI" id="CHEBI:49883"/>
        <label>2</label>
    </ligand>
</feature>
<evidence type="ECO:0000313" key="15">
    <source>
        <dbReference type="Proteomes" id="UP000018914"/>
    </source>
</evidence>
<dbReference type="Pfam" id="PF14720">
    <property type="entry name" value="NiFe_hyd_SSU_C"/>
    <property type="match status" value="1"/>
</dbReference>
<proteinExistence type="inferred from homology"/>
<comment type="similarity">
    <text evidence="3">Belongs to the [NiFe]/[NiFeSe] hydrogenase small subunit family.</text>
</comment>
<comment type="cofactor">
    <cofactor evidence="1">
        <name>[4Fe-4S] cluster</name>
        <dbReference type="ChEBI" id="CHEBI:49883"/>
    </cofactor>
</comment>
<dbReference type="GO" id="GO:0008901">
    <property type="term" value="F:ferredoxin hydrogenase activity"/>
    <property type="evidence" value="ECO:0007669"/>
    <property type="project" value="InterPro"/>
</dbReference>
<keyword evidence="5 11" id="KW-0004">4Fe-4S</keyword>
<evidence type="ECO:0000256" key="11">
    <source>
        <dbReference type="PIRSR" id="PIRSR000310-1"/>
    </source>
</evidence>
<dbReference type="GO" id="GO:0009055">
    <property type="term" value="F:electron transfer activity"/>
    <property type="evidence" value="ECO:0007669"/>
    <property type="project" value="TreeGrafter"/>
</dbReference>
<comment type="subunit">
    <text evidence="4">Heterodimer of a large and a small subunit.</text>
</comment>
<dbReference type="PIRSF" id="PIRSF000310">
    <property type="entry name" value="NiFe_hyd_ssu"/>
    <property type="match status" value="1"/>
</dbReference>
<feature type="binding site" evidence="11">
    <location>
        <position position="230"/>
    </location>
    <ligand>
        <name>[3Fe-4S] cluster</name>
        <dbReference type="ChEBI" id="CHEBI:21137"/>
    </ligand>
</feature>
<evidence type="ECO:0000256" key="4">
    <source>
        <dbReference type="ARBA" id="ARBA00011771"/>
    </source>
</evidence>
<dbReference type="InterPro" id="IPR001821">
    <property type="entry name" value="NiFe_hydrogenase_ssu"/>
</dbReference>
<feature type="domain" description="Cytochrome-c3 hydrogenase C-terminal" evidence="13">
    <location>
        <begin position="167"/>
        <end position="240"/>
    </location>
</feature>
<sequence length="284" mass="31818">MKLVWVHGITCCGNTHSFLNYEYLDSLLKKIDILYHPSLSVEEGNVLDAILEEKIKLDVLIVEGAVSKEDEKIKKLCHLADFVIAVGNCACYGNIPALTKADVGGLQFRFKIKGGLLGEDFVSRGGYPVINLSGCPAHPDWIVGVLLSLYNGEKLELDQWNRPKTFYSSLTHWGCTRNEYFEWKIEMEKLGSKKGCLFYYFGCRGPMTYSSCNRILWNGVNSKTRAGTPCFGCTEFDFPRIGLFETKLFAGLPVELPIGVSKRGYIMLAGIAKTFAPERLKLED</sequence>
<feature type="binding site" evidence="11">
    <location>
        <position position="203"/>
    </location>
    <ligand>
        <name>[4Fe-4S] cluster</name>
        <dbReference type="ChEBI" id="CHEBI:49883"/>
        <label>2</label>
    </ligand>
</feature>
<feature type="binding site" evidence="11">
    <location>
        <position position="135"/>
    </location>
    <ligand>
        <name>[4Fe-4S] cluster</name>
        <dbReference type="ChEBI" id="CHEBI:49883"/>
        <label>1</label>
    </ligand>
</feature>
<evidence type="ECO:0000313" key="14">
    <source>
        <dbReference type="EMBL" id="AHE96114.1"/>
    </source>
</evidence>
<gene>
    <name evidence="14" type="ORF">THERU_04895</name>
</gene>
<dbReference type="GO" id="GO:0051538">
    <property type="term" value="F:3 iron, 4 sulfur cluster binding"/>
    <property type="evidence" value="ECO:0007669"/>
    <property type="project" value="UniProtKB-KW"/>
</dbReference>
<keyword evidence="15" id="KW-1185">Reference proteome</keyword>
<evidence type="ECO:0000256" key="3">
    <source>
        <dbReference type="ARBA" id="ARBA00006605"/>
    </source>
</evidence>
<feature type="binding site" evidence="11">
    <location>
        <position position="233"/>
    </location>
    <ligand>
        <name>[3Fe-4S] cluster</name>
        <dbReference type="ChEBI" id="CHEBI:21137"/>
    </ligand>
</feature>
<dbReference type="KEGG" id="trd:THERU_04895"/>
<reference evidence="14 15" key="1">
    <citation type="submission" date="2013-12" db="EMBL/GenBank/DDBJ databases">
        <authorList>
            <consortium name="DOE Joint Genome Institute"/>
            <person name="Eisen J."/>
            <person name="Huntemann M."/>
            <person name="Han J."/>
            <person name="Chen A."/>
            <person name="Kyrpides N."/>
            <person name="Mavromatis K."/>
            <person name="Markowitz V."/>
            <person name="Palaniappan K."/>
            <person name="Ivanova N."/>
            <person name="Schaumberg A."/>
            <person name="Pati A."/>
            <person name="Liolios K."/>
            <person name="Nordberg H.P."/>
            <person name="Cantor M.N."/>
            <person name="Hua S.X."/>
            <person name="Woyke T."/>
        </authorList>
    </citation>
    <scope>NUCLEOTIDE SEQUENCE [LARGE SCALE GENOMIC DNA]</scope>
    <source>
        <strain evidence="14 15">DSM 23557</strain>
    </source>
</reference>
<dbReference type="SUPFAM" id="SSF56770">
    <property type="entry name" value="HydA/Nqo6-like"/>
    <property type="match status" value="1"/>
</dbReference>
<evidence type="ECO:0000256" key="7">
    <source>
        <dbReference type="ARBA" id="ARBA00022729"/>
    </source>
</evidence>
<feature type="binding site" evidence="11">
    <location>
        <position position="11"/>
    </location>
    <ligand>
        <name>[4Fe-4S] cluster</name>
        <dbReference type="ChEBI" id="CHEBI:49883"/>
        <label>1</label>
    </ligand>
</feature>
<protein>
    <submittedName>
        <fullName evidence="14">Ni/Fe hydrogenase</fullName>
    </submittedName>
</protein>
<comment type="subcellular location">
    <subcellularLocation>
        <location evidence="2">Cell envelope</location>
    </subcellularLocation>
</comment>
<dbReference type="GO" id="GO:0030313">
    <property type="term" value="C:cell envelope"/>
    <property type="evidence" value="ECO:0007669"/>
    <property type="project" value="UniProtKB-SubCell"/>
</dbReference>
<dbReference type="PRINTS" id="PR00614">
    <property type="entry name" value="NIHGNASESMLL"/>
</dbReference>
<feature type="binding site" evidence="11">
    <location>
        <position position="196"/>
    </location>
    <ligand>
        <name>[4Fe-4S] cluster</name>
        <dbReference type="ChEBI" id="CHEBI:49883"/>
        <label>2</label>
    </ligand>
</feature>
<keyword evidence="7" id="KW-0732">Signal</keyword>
<evidence type="ECO:0000256" key="8">
    <source>
        <dbReference type="ARBA" id="ARBA00023002"/>
    </source>
</evidence>
<feature type="binding site" evidence="11">
    <location>
        <position position="89"/>
    </location>
    <ligand>
        <name>[4Fe-4S] cluster</name>
        <dbReference type="ChEBI" id="CHEBI:49883"/>
        <label>1</label>
    </ligand>
</feature>
<dbReference type="GO" id="GO:0046872">
    <property type="term" value="F:metal ion binding"/>
    <property type="evidence" value="ECO:0007669"/>
    <property type="project" value="UniProtKB-KW"/>
</dbReference>
<dbReference type="AlphaFoldDB" id="W0DC35"/>
<keyword evidence="10 11" id="KW-0411">Iron-sulfur</keyword>
<dbReference type="Pfam" id="PF01058">
    <property type="entry name" value="Oxidored_q6"/>
    <property type="match status" value="1"/>
</dbReference>
<evidence type="ECO:0000256" key="10">
    <source>
        <dbReference type="ARBA" id="ARBA00023014"/>
    </source>
</evidence>
<accession>W0DC35</accession>
<feature type="binding site" evidence="11">
    <location>
        <position position="212"/>
    </location>
    <ligand>
        <name>[3Fe-4S] cluster</name>
        <dbReference type="ChEBI" id="CHEBI:21137"/>
    </ligand>
</feature>
<dbReference type="PANTHER" id="PTHR30013:SF5">
    <property type="entry name" value="HYDROGENASE SMALL SUBUNIT"/>
    <property type="match status" value="1"/>
</dbReference>
<dbReference type="eggNOG" id="COG1740">
    <property type="taxonomic scope" value="Bacteria"/>
</dbReference>
<dbReference type="GO" id="GO:0009061">
    <property type="term" value="P:anaerobic respiration"/>
    <property type="evidence" value="ECO:0007669"/>
    <property type="project" value="TreeGrafter"/>
</dbReference>
<dbReference type="Proteomes" id="UP000018914">
    <property type="component" value="Chromosome"/>
</dbReference>
<dbReference type="PATRIC" id="fig|75906.3.peg.954"/>
<keyword evidence="6 11" id="KW-0479">Metal-binding</keyword>
<keyword evidence="8" id="KW-0560">Oxidoreductase</keyword>
<dbReference type="Gene3D" id="3.40.50.700">
    <property type="entry name" value="NADH:ubiquinone oxidoreductase-like, 20kDa subunit"/>
    <property type="match status" value="1"/>
</dbReference>
<feature type="binding site" evidence="11">
    <location>
        <position position="172"/>
    </location>
    <ligand>
        <name>[4Fe-4S] cluster</name>
        <dbReference type="ChEBI" id="CHEBI:49883"/>
        <label>2</label>
    </ligand>
</feature>
<dbReference type="GO" id="GO:0051539">
    <property type="term" value="F:4 iron, 4 sulfur cluster binding"/>
    <property type="evidence" value="ECO:0007669"/>
    <property type="project" value="UniProtKB-KW"/>
</dbReference>